<evidence type="ECO:0000256" key="1">
    <source>
        <dbReference type="SAM" id="MobiDB-lite"/>
    </source>
</evidence>
<proteinExistence type="predicted"/>
<keyword evidence="3" id="KW-1185">Reference proteome</keyword>
<dbReference type="Proteomes" id="UP001322277">
    <property type="component" value="Chromosome 1"/>
</dbReference>
<dbReference type="EMBL" id="CP137305">
    <property type="protein sequence ID" value="WQF75680.1"/>
    <property type="molecule type" value="Genomic_DNA"/>
</dbReference>
<gene>
    <name evidence="2" type="ORF">CDEST_00694</name>
</gene>
<organism evidence="2 3">
    <name type="scientific">Colletotrichum destructivum</name>
    <dbReference type="NCBI Taxonomy" id="34406"/>
    <lineage>
        <taxon>Eukaryota</taxon>
        <taxon>Fungi</taxon>
        <taxon>Dikarya</taxon>
        <taxon>Ascomycota</taxon>
        <taxon>Pezizomycotina</taxon>
        <taxon>Sordariomycetes</taxon>
        <taxon>Hypocreomycetidae</taxon>
        <taxon>Glomerellales</taxon>
        <taxon>Glomerellaceae</taxon>
        <taxon>Colletotrichum</taxon>
        <taxon>Colletotrichum destructivum species complex</taxon>
    </lineage>
</organism>
<dbReference type="KEGG" id="cdet:87937197"/>
<feature type="region of interest" description="Disordered" evidence="1">
    <location>
        <begin position="57"/>
        <end position="77"/>
    </location>
</feature>
<dbReference type="RefSeq" id="XP_062772904.1">
    <property type="nucleotide sequence ID" value="XM_062916853.1"/>
</dbReference>
<name>A0AAX4HXK6_9PEZI</name>
<accession>A0AAX4HXK6</accession>
<dbReference type="GeneID" id="87937197"/>
<dbReference type="AlphaFoldDB" id="A0AAX4HXK6"/>
<evidence type="ECO:0000313" key="3">
    <source>
        <dbReference type="Proteomes" id="UP001322277"/>
    </source>
</evidence>
<protein>
    <submittedName>
        <fullName evidence="2">Uncharacterized protein</fullName>
    </submittedName>
</protein>
<sequence>MQRPPLIPQPVYLHVQCNMDASSVITEHTELTEPVLGPGMWRKPLWTPFRGVSSARFTRRHSKTDGTFPSNIAVPLE</sequence>
<evidence type="ECO:0000313" key="2">
    <source>
        <dbReference type="EMBL" id="WQF75680.1"/>
    </source>
</evidence>
<reference evidence="3" key="1">
    <citation type="journal article" date="2023" name="bioRxiv">
        <title>Complete genome of the Medicago anthracnose fungus, Colletotrichum destructivum, reveals a mini-chromosome-like region within a core chromosome.</title>
        <authorList>
            <person name="Lapalu N."/>
            <person name="Simon A."/>
            <person name="Lu A."/>
            <person name="Plaumann P.-L."/>
            <person name="Amselem J."/>
            <person name="Pigne S."/>
            <person name="Auger A."/>
            <person name="Koch C."/>
            <person name="Dallery J.-F."/>
            <person name="O'Connell R.J."/>
        </authorList>
    </citation>
    <scope>NUCLEOTIDE SEQUENCE [LARGE SCALE GENOMIC DNA]</scope>
    <source>
        <strain evidence="3">CBS 520.97</strain>
    </source>
</reference>